<dbReference type="RefSeq" id="WP_102775451.1">
    <property type="nucleotide sequence ID" value="NZ_POQS01000008.1"/>
</dbReference>
<evidence type="ECO:0000256" key="2">
    <source>
        <dbReference type="SAM" id="SignalP"/>
    </source>
</evidence>
<keyword evidence="4" id="KW-1185">Reference proteome</keyword>
<dbReference type="InterPro" id="IPR042100">
    <property type="entry name" value="Bug_dom1"/>
</dbReference>
<protein>
    <submittedName>
        <fullName evidence="3">ABC transporter substrate-binding protein</fullName>
    </submittedName>
</protein>
<sequence length="324" mass="34351">MNRRHFLEALAVTAMAAAPLARAQGTYPNQVIKWVVPYSAGGGSDTLARTLAEAMRPMLGQQIIVENRPGGATNIAAEYVSHAKPDGYTIMSTGSGVLAFNEHLFKKLSFSPENDFTYIGAIGKFPLVLVASPEFPAKDFKAFLAIAKEAPGKLDYASPGHGSSHRLAMELLQRQTGTRMTHVPYRGAAPAIQDLLGGRVPVMFLDLASGGSIIKAGKVRPLAIGSKARSPLLPNVPTLAELGVPDAEVFAFQGLLGPAGLPQDVVARLNLALNAALTSPAVVKRFTDFGFEPLLGSPEAFKTLARAEAARWGKVIRANNISLD</sequence>
<dbReference type="Gene3D" id="3.40.190.10">
    <property type="entry name" value="Periplasmic binding protein-like II"/>
    <property type="match status" value="1"/>
</dbReference>
<gene>
    <name evidence="3" type="ORF">C1I89_26940</name>
</gene>
<dbReference type="Pfam" id="PF03401">
    <property type="entry name" value="TctC"/>
    <property type="match status" value="1"/>
</dbReference>
<comment type="caution">
    <text evidence="3">The sequence shown here is derived from an EMBL/GenBank/DDBJ whole genome shotgun (WGS) entry which is preliminary data.</text>
</comment>
<feature type="signal peptide" evidence="2">
    <location>
        <begin position="1"/>
        <end position="23"/>
    </location>
</feature>
<comment type="similarity">
    <text evidence="1">Belongs to the UPF0065 (bug) family.</text>
</comment>
<reference evidence="3 4" key="1">
    <citation type="submission" date="2018-01" db="EMBL/GenBank/DDBJ databases">
        <title>The draft genome of an aniline degradation strain ANB-1.</title>
        <authorList>
            <person name="Zhang L."/>
            <person name="Jiang J."/>
        </authorList>
    </citation>
    <scope>NUCLEOTIDE SEQUENCE [LARGE SCALE GENOMIC DNA]</scope>
    <source>
        <strain evidence="3 4">ANB-1</strain>
    </source>
</reference>
<dbReference type="PANTHER" id="PTHR42928:SF5">
    <property type="entry name" value="BLR1237 PROTEIN"/>
    <property type="match status" value="1"/>
</dbReference>
<keyword evidence="2" id="KW-0732">Signal</keyword>
<dbReference type="PIRSF" id="PIRSF017082">
    <property type="entry name" value="YflP"/>
    <property type="match status" value="1"/>
</dbReference>
<evidence type="ECO:0000313" key="4">
    <source>
        <dbReference type="Proteomes" id="UP000235994"/>
    </source>
</evidence>
<dbReference type="Proteomes" id="UP000235994">
    <property type="component" value="Unassembled WGS sequence"/>
</dbReference>
<dbReference type="CDD" id="cd07012">
    <property type="entry name" value="PBP2_Bug_TTT"/>
    <property type="match status" value="1"/>
</dbReference>
<evidence type="ECO:0000256" key="1">
    <source>
        <dbReference type="ARBA" id="ARBA00006987"/>
    </source>
</evidence>
<accession>A0A2N8KB25</accession>
<dbReference type="PANTHER" id="PTHR42928">
    <property type="entry name" value="TRICARBOXYLATE-BINDING PROTEIN"/>
    <property type="match status" value="1"/>
</dbReference>
<name>A0A2N8KB25_9BURK</name>
<organism evidence="3 4">
    <name type="scientific">Achromobacter pulmonis</name>
    <dbReference type="NCBI Taxonomy" id="1389932"/>
    <lineage>
        <taxon>Bacteria</taxon>
        <taxon>Pseudomonadati</taxon>
        <taxon>Pseudomonadota</taxon>
        <taxon>Betaproteobacteria</taxon>
        <taxon>Burkholderiales</taxon>
        <taxon>Alcaligenaceae</taxon>
        <taxon>Achromobacter</taxon>
    </lineage>
</organism>
<dbReference type="AlphaFoldDB" id="A0A2N8KB25"/>
<evidence type="ECO:0000313" key="3">
    <source>
        <dbReference type="EMBL" id="PND30651.1"/>
    </source>
</evidence>
<dbReference type="InterPro" id="IPR005064">
    <property type="entry name" value="BUG"/>
</dbReference>
<proteinExistence type="inferred from homology"/>
<dbReference type="Gene3D" id="3.40.190.150">
    <property type="entry name" value="Bordetella uptake gene, domain 1"/>
    <property type="match status" value="1"/>
</dbReference>
<dbReference type="EMBL" id="POQS01000008">
    <property type="protein sequence ID" value="PND30651.1"/>
    <property type="molecule type" value="Genomic_DNA"/>
</dbReference>
<dbReference type="SUPFAM" id="SSF53850">
    <property type="entry name" value="Periplasmic binding protein-like II"/>
    <property type="match status" value="1"/>
</dbReference>
<feature type="chain" id="PRO_5014653591" evidence="2">
    <location>
        <begin position="24"/>
        <end position="324"/>
    </location>
</feature>